<sequence>MCSDGRTLVVCGAGRAAGVVATAMASLGHDVMRVPGSCDADLTRAELVFACGPDEGRITELVGRVPPGCTVVNTCAPPWESTAELAAAIGRDEAGVVSNPVGSAGLDDLLAPDVIVIGADDPADACAVADVYAAITAPTVHTDVRTADLTGPARSGLCAVKRQFFAELVLLCRAVGADVESVLECLRTDRRIGVPLTRADGDHLESGECGRADRLRELAGPDAPPTLRALSCQRRSG</sequence>
<protein>
    <submittedName>
        <fullName evidence="2">UDPglucose 6-dehydrogenase</fullName>
    </submittedName>
</protein>
<reference evidence="1 4" key="2">
    <citation type="submission" date="2018-10" db="EMBL/GenBank/DDBJ databases">
        <title>Sequencing the genomes of 1000 actinobacteria strains.</title>
        <authorList>
            <person name="Klenk H.-P."/>
        </authorList>
    </citation>
    <scope>NUCLEOTIDE SEQUENCE [LARGE SCALE GENOMIC DNA]</scope>
    <source>
        <strain evidence="1 4">DSM 45119</strain>
    </source>
</reference>
<dbReference type="SUPFAM" id="SSF51735">
    <property type="entry name" value="NAD(P)-binding Rossmann-fold domains"/>
    <property type="match status" value="1"/>
</dbReference>
<dbReference type="EMBL" id="RBXX01000002">
    <property type="protein sequence ID" value="RKT89102.1"/>
    <property type="molecule type" value="Genomic_DNA"/>
</dbReference>
<evidence type="ECO:0000313" key="1">
    <source>
        <dbReference type="EMBL" id="RKT89102.1"/>
    </source>
</evidence>
<dbReference type="PANTHER" id="PTHR43750">
    <property type="entry name" value="UDP-GLUCOSE 6-DEHYDROGENASE TUAD"/>
    <property type="match status" value="1"/>
</dbReference>
<evidence type="ECO:0000313" key="3">
    <source>
        <dbReference type="Proteomes" id="UP000199398"/>
    </source>
</evidence>
<dbReference type="AlphaFoldDB" id="A0A1I5KWV8"/>
<dbReference type="OrthoDB" id="3676192at2"/>
<dbReference type="RefSeq" id="WP_143121788.1">
    <property type="nucleotide sequence ID" value="NZ_FOUP01000028.1"/>
</dbReference>
<dbReference type="EMBL" id="FOUP01000028">
    <property type="protein sequence ID" value="SFO89392.1"/>
    <property type="molecule type" value="Genomic_DNA"/>
</dbReference>
<dbReference type="Proteomes" id="UP000199398">
    <property type="component" value="Unassembled WGS sequence"/>
</dbReference>
<dbReference type="PANTHER" id="PTHR43750:SF3">
    <property type="entry name" value="UDP-GLUCOSE 6-DEHYDROGENASE TUAD"/>
    <property type="match status" value="1"/>
</dbReference>
<keyword evidence="4" id="KW-1185">Reference proteome</keyword>
<evidence type="ECO:0000313" key="2">
    <source>
        <dbReference type="EMBL" id="SFO89392.1"/>
    </source>
</evidence>
<proteinExistence type="predicted"/>
<organism evidence="2 3">
    <name type="scientific">Saccharopolyspora antimicrobica</name>
    <dbReference type="NCBI Taxonomy" id="455193"/>
    <lineage>
        <taxon>Bacteria</taxon>
        <taxon>Bacillati</taxon>
        <taxon>Actinomycetota</taxon>
        <taxon>Actinomycetes</taxon>
        <taxon>Pseudonocardiales</taxon>
        <taxon>Pseudonocardiaceae</taxon>
        <taxon>Saccharopolyspora</taxon>
    </lineage>
</organism>
<reference evidence="2 3" key="1">
    <citation type="submission" date="2016-10" db="EMBL/GenBank/DDBJ databases">
        <authorList>
            <person name="de Groot N.N."/>
        </authorList>
    </citation>
    <scope>NUCLEOTIDE SEQUENCE [LARGE SCALE GENOMIC DNA]</scope>
    <source>
        <strain evidence="2 3">CPCC 201259</strain>
    </source>
</reference>
<accession>A0A1I5KWV8</accession>
<dbReference type="InterPro" id="IPR036291">
    <property type="entry name" value="NAD(P)-bd_dom_sf"/>
</dbReference>
<name>A0A1I5KWV8_9PSEU</name>
<gene>
    <name evidence="1" type="ORF">ATL45_7549</name>
    <name evidence="2" type="ORF">SAMN05421805_12845</name>
</gene>
<dbReference type="Proteomes" id="UP000270697">
    <property type="component" value="Unassembled WGS sequence"/>
</dbReference>
<dbReference type="Gene3D" id="3.40.50.720">
    <property type="entry name" value="NAD(P)-binding Rossmann-like Domain"/>
    <property type="match status" value="1"/>
</dbReference>
<dbReference type="STRING" id="455193.SAMN05421805_12845"/>
<evidence type="ECO:0000313" key="4">
    <source>
        <dbReference type="Proteomes" id="UP000270697"/>
    </source>
</evidence>